<sequence length="275" mass="30722">MSSNVQISPFGIAISKLFMKLMFRPMHGWKQAVPKRAEYFLQRGLDGSQLEGSIQTSPSTNVKGVVLLCHPFLKYGMHYFFNSELDKALLDSGFHVVSFNFKGFGCSNIKGHAFSDDVISIAKMIEQRFPGLPIHSLGYSFGGFHLSHALAKNETPFASAVLDSVPGTVTVFFKKGILAKAMKWISSSHLATPTGTSPIIGSLRRVENLPIKFLYGLEDEYILDTDLEELKLNCRNMEFASFPGCGHLDNYKMRKKDYLQELVGFFEANSLTKQN</sequence>
<reference evidence="2 3" key="1">
    <citation type="submission" date="2020-06" db="EMBL/GenBank/DDBJ databases">
        <authorList>
            <person name="Duchaud E."/>
        </authorList>
    </citation>
    <scope>NUCLEOTIDE SEQUENCE [LARGE SCALE GENOMIC DNA]</scope>
    <source>
        <strain evidence="2">Alteromonas fortis</strain>
    </source>
</reference>
<dbReference type="EMBL" id="LR812090">
    <property type="protein sequence ID" value="CAB9495202.1"/>
    <property type="molecule type" value="Genomic_DNA"/>
</dbReference>
<dbReference type="InterPro" id="IPR000073">
    <property type="entry name" value="AB_hydrolase_1"/>
</dbReference>
<name>A0A6T9Y4I2_ALTMA</name>
<evidence type="ECO:0000259" key="1">
    <source>
        <dbReference type="Pfam" id="PF00561"/>
    </source>
</evidence>
<dbReference type="InterPro" id="IPR029058">
    <property type="entry name" value="AB_hydrolase_fold"/>
</dbReference>
<dbReference type="Pfam" id="PF00561">
    <property type="entry name" value="Abhydrolase_1"/>
    <property type="match status" value="1"/>
</dbReference>
<proteinExistence type="predicted"/>
<accession>A0A6T9Y4I2</accession>
<protein>
    <recommendedName>
        <fullName evidence="1">AB hydrolase-1 domain-containing protein</fullName>
    </recommendedName>
</protein>
<organism evidence="2 3">
    <name type="scientific">Alteromonas macleodii</name>
    <name type="common">Pseudoalteromonas macleodii</name>
    <dbReference type="NCBI Taxonomy" id="28108"/>
    <lineage>
        <taxon>Bacteria</taxon>
        <taxon>Pseudomonadati</taxon>
        <taxon>Pseudomonadota</taxon>
        <taxon>Gammaproteobacteria</taxon>
        <taxon>Alteromonadales</taxon>
        <taxon>Alteromonadaceae</taxon>
        <taxon>Alteromonas/Salinimonas group</taxon>
        <taxon>Alteromonas</taxon>
    </lineage>
</organism>
<dbReference type="AlphaFoldDB" id="A0A6T9Y4I2"/>
<dbReference type="SUPFAM" id="SSF53474">
    <property type="entry name" value="alpha/beta-Hydrolases"/>
    <property type="match status" value="1"/>
</dbReference>
<dbReference type="Gene3D" id="3.40.50.1820">
    <property type="entry name" value="alpha/beta hydrolase"/>
    <property type="match status" value="1"/>
</dbReference>
<evidence type="ECO:0000313" key="3">
    <source>
        <dbReference type="Proteomes" id="UP000509458"/>
    </source>
</evidence>
<evidence type="ECO:0000313" key="2">
    <source>
        <dbReference type="EMBL" id="CAB9495202.1"/>
    </source>
</evidence>
<gene>
    <name evidence="2" type="ORF">ALFOR1_40601</name>
</gene>
<dbReference type="RefSeq" id="WP_179984452.1">
    <property type="nucleotide sequence ID" value="NZ_LR812090.1"/>
</dbReference>
<dbReference type="Proteomes" id="UP000509458">
    <property type="component" value="Chromosome"/>
</dbReference>
<feature type="domain" description="AB hydrolase-1" evidence="1">
    <location>
        <begin position="65"/>
        <end position="166"/>
    </location>
</feature>